<feature type="domain" description="Helicase ATP-binding" evidence="13">
    <location>
        <begin position="87"/>
        <end position="295"/>
    </location>
</feature>
<dbReference type="InterPro" id="IPR036670">
    <property type="entry name" value="SecA_X-link_sf"/>
</dbReference>
<dbReference type="HAMAP" id="MF_01382">
    <property type="entry name" value="SecA"/>
    <property type="match status" value="1"/>
</dbReference>
<evidence type="ECO:0000313" key="16">
    <source>
        <dbReference type="EMBL" id="QAV33258.1"/>
    </source>
</evidence>
<evidence type="ECO:0000256" key="4">
    <source>
        <dbReference type="ARBA" id="ARBA00022475"/>
    </source>
</evidence>
<comment type="similarity">
    <text evidence="2 12">Belongs to the SecA family.</text>
</comment>
<evidence type="ECO:0000256" key="11">
    <source>
        <dbReference type="ARBA" id="ARBA00023136"/>
    </source>
</evidence>
<dbReference type="GO" id="GO:0006605">
    <property type="term" value="P:protein targeting"/>
    <property type="evidence" value="ECO:0007669"/>
    <property type="project" value="UniProtKB-UniRule"/>
</dbReference>
<dbReference type="InterPro" id="IPR011115">
    <property type="entry name" value="SecA_DEAD"/>
</dbReference>
<comment type="function">
    <text evidence="12">Part of the Sec protein translocase complex. Interacts with the SecYEG preprotein conducting channel. Has a central role in coupling the hydrolysis of ATP to the transfer of proteins into and across the cell membrane, serving as an ATP-driven molecular motor driving the stepwise translocation of polypeptide chains across the membrane.</text>
</comment>
<dbReference type="Pfam" id="PF01043">
    <property type="entry name" value="SecA_PP_bind"/>
    <property type="match status" value="1"/>
</dbReference>
<dbReference type="Pfam" id="PF07517">
    <property type="entry name" value="SecA_DEAD"/>
    <property type="match status" value="1"/>
</dbReference>
<keyword evidence="9 12" id="KW-1278">Translocase</keyword>
<dbReference type="Pfam" id="PF07516">
    <property type="entry name" value="SecA_SW"/>
    <property type="match status" value="1"/>
</dbReference>
<dbReference type="Gene3D" id="3.40.50.300">
    <property type="entry name" value="P-loop containing nucleotide triphosphate hydrolases"/>
    <property type="match status" value="4"/>
</dbReference>
<keyword evidence="3 12" id="KW-0813">Transport</keyword>
<feature type="binding site" evidence="12">
    <location>
        <position position="85"/>
    </location>
    <ligand>
        <name>ATP</name>
        <dbReference type="ChEBI" id="CHEBI:30616"/>
    </ligand>
</feature>
<dbReference type="Gene3D" id="1.10.3060.10">
    <property type="entry name" value="Helical scaffold and wing domains of SecA"/>
    <property type="match status" value="1"/>
</dbReference>
<proteinExistence type="inferred from homology"/>
<reference evidence="16 17" key="1">
    <citation type="submission" date="2018-01" db="EMBL/GenBank/DDBJ databases">
        <title>The whole genome sequencing and assembly of Fervidobacterium changbaicum CBS-1 strain.</title>
        <authorList>
            <person name="Kim J.-Y."/>
            <person name="Park M.-K."/>
            <person name="Yi H."/>
            <person name="Bahn Y.-S."/>
            <person name="Kim J.F."/>
            <person name="Lee D.-W."/>
        </authorList>
    </citation>
    <scope>NUCLEOTIDE SEQUENCE [LARGE SCALE GENOMIC DNA]</scope>
    <source>
        <strain evidence="16 17">CBS-1</strain>
    </source>
</reference>
<feature type="binding site" evidence="12">
    <location>
        <begin position="103"/>
        <end position="107"/>
    </location>
    <ligand>
        <name>ATP</name>
        <dbReference type="ChEBI" id="CHEBI:30616"/>
    </ligand>
</feature>
<keyword evidence="10 12" id="KW-0811">Translocation</keyword>
<keyword evidence="8 12" id="KW-0653">Protein transport</keyword>
<evidence type="ECO:0000256" key="3">
    <source>
        <dbReference type="ARBA" id="ARBA00022448"/>
    </source>
</evidence>
<gene>
    <name evidence="12" type="primary">secA</name>
    <name evidence="16" type="ORF">CBS1_05660</name>
</gene>
<protein>
    <recommendedName>
        <fullName evidence="12">Protein translocase subunit SecA</fullName>
        <ecNumber evidence="12">7.4.2.8</ecNumber>
    </recommendedName>
</protein>
<dbReference type="PROSITE" id="PS51196">
    <property type="entry name" value="SECA_MOTOR_DEAD"/>
    <property type="match status" value="1"/>
</dbReference>
<evidence type="ECO:0000256" key="8">
    <source>
        <dbReference type="ARBA" id="ARBA00022927"/>
    </source>
</evidence>
<dbReference type="GO" id="GO:0005829">
    <property type="term" value="C:cytosol"/>
    <property type="evidence" value="ECO:0007669"/>
    <property type="project" value="TreeGrafter"/>
</dbReference>
<organism evidence="16 17">
    <name type="scientific">Fervidobacterium changbaicum</name>
    <dbReference type="NCBI Taxonomy" id="310769"/>
    <lineage>
        <taxon>Bacteria</taxon>
        <taxon>Thermotogati</taxon>
        <taxon>Thermotogota</taxon>
        <taxon>Thermotogae</taxon>
        <taxon>Thermotogales</taxon>
        <taxon>Fervidobacteriaceae</taxon>
        <taxon>Fervidobacterium</taxon>
    </lineage>
</organism>
<dbReference type="GO" id="GO:0031522">
    <property type="term" value="C:cell envelope Sec protein transport complex"/>
    <property type="evidence" value="ECO:0007669"/>
    <property type="project" value="TreeGrafter"/>
</dbReference>
<dbReference type="GO" id="GO:0005886">
    <property type="term" value="C:plasma membrane"/>
    <property type="evidence" value="ECO:0007669"/>
    <property type="project" value="UniProtKB-SubCell"/>
</dbReference>
<feature type="binding site" evidence="12">
    <location>
        <position position="542"/>
    </location>
    <ligand>
        <name>ATP</name>
        <dbReference type="ChEBI" id="CHEBI:30616"/>
    </ligand>
</feature>
<keyword evidence="17" id="KW-1185">Reference proteome</keyword>
<dbReference type="InterPro" id="IPR036266">
    <property type="entry name" value="SecA_Wing/Scaffold_sf"/>
</dbReference>
<evidence type="ECO:0000259" key="14">
    <source>
        <dbReference type="PROSITE" id="PS51194"/>
    </source>
</evidence>
<feature type="domain" description="Helicase C-terminal" evidence="14">
    <location>
        <begin position="460"/>
        <end position="628"/>
    </location>
</feature>
<dbReference type="SMART" id="SM00958">
    <property type="entry name" value="SecA_PP_bind"/>
    <property type="match status" value="1"/>
</dbReference>
<dbReference type="PROSITE" id="PS01312">
    <property type="entry name" value="SECA"/>
    <property type="match status" value="1"/>
</dbReference>
<dbReference type="PANTHER" id="PTHR30612:SF0">
    <property type="entry name" value="CHLOROPLAST PROTEIN-TRANSPORTING ATPASE"/>
    <property type="match status" value="1"/>
</dbReference>
<dbReference type="Proteomes" id="UP000288947">
    <property type="component" value="Chromosome"/>
</dbReference>
<evidence type="ECO:0000256" key="9">
    <source>
        <dbReference type="ARBA" id="ARBA00022967"/>
    </source>
</evidence>
<dbReference type="FunFam" id="3.90.1440.10:FF:000003">
    <property type="entry name" value="Preprotein translocase SecA subunit"/>
    <property type="match status" value="1"/>
</dbReference>
<dbReference type="PRINTS" id="PR00906">
    <property type="entry name" value="SECA"/>
</dbReference>
<dbReference type="SUPFAM" id="SSF81767">
    <property type="entry name" value="Pre-protein crosslinking domain of SecA"/>
    <property type="match status" value="1"/>
</dbReference>
<dbReference type="GO" id="GO:0043952">
    <property type="term" value="P:protein transport by the Sec complex"/>
    <property type="evidence" value="ECO:0007669"/>
    <property type="project" value="TreeGrafter"/>
</dbReference>
<comment type="catalytic activity">
    <reaction evidence="12">
        <text>ATP + H2O + cellular proteinSide 1 = ADP + phosphate + cellular proteinSide 2.</text>
        <dbReference type="EC" id="7.4.2.8"/>
    </reaction>
</comment>
<dbReference type="AlphaFoldDB" id="A0AAE5XBY8"/>
<evidence type="ECO:0000256" key="12">
    <source>
        <dbReference type="HAMAP-Rule" id="MF_01382"/>
    </source>
</evidence>
<dbReference type="PROSITE" id="PS51194">
    <property type="entry name" value="HELICASE_CTER"/>
    <property type="match status" value="1"/>
</dbReference>
<comment type="subcellular location">
    <subcellularLocation>
        <location evidence="12">Cell membrane</location>
        <topology evidence="12">Peripheral membrane protein</topology>
        <orientation evidence="12">Cytoplasmic side</orientation>
    </subcellularLocation>
    <subcellularLocation>
        <location evidence="12">Cytoplasm</location>
    </subcellularLocation>
    <subcellularLocation>
        <location evidence="1">Membrane</location>
        <topology evidence="1">Peripheral membrane protein</topology>
    </subcellularLocation>
    <text evidence="12">Distribution is 50-50.</text>
</comment>
<feature type="domain" description="SecA family profile" evidence="15">
    <location>
        <begin position="1"/>
        <end position="620"/>
    </location>
</feature>
<accession>A0AAE5XBY8</accession>
<dbReference type="InterPro" id="IPR044722">
    <property type="entry name" value="SecA_SF2_C"/>
</dbReference>
<keyword evidence="5 12" id="KW-0963">Cytoplasm</keyword>
<name>A0AAE5XBY8_9BACT</name>
<evidence type="ECO:0000259" key="15">
    <source>
        <dbReference type="PROSITE" id="PS51196"/>
    </source>
</evidence>
<sequence>MLKSLKKLFDKNEMEIRKARKLVEQINELEPQVRNMSFLQMQEYVLSKKGTLESLDELDEYLVDIFAFTREVARRTVGMRHFDVQLIGGIVLHKGKIAEMKTGEGKTLVATLPVVLNSLMNRNIHMVTVNDYLAKRDAMWMGPIYLALGLRVGVITTSGKAYEVVWKNPELAQKGLEENYCVWPDDFDGEFLPDEAKVKKAVEAFEVDVIEVSKKGAYRCDVTYGTNSEFGFDYLRDNLVISIEDKVQTGHFYAIVDEVDSILIDEARTPLIISGPSKNNAAVYKQFYQIAKRLEKDKHFKVDEEHRSVILTDEGIDYLERLLGVDNLYDPANVNSIYHIINSLKAIHLFKKDVDYIVHNGQVLIVDEFTGRVLPGRRYSGGLHQAIEAKEGVPIKEESITYATITYQNYFRMYEKLAGMTGTAKTEEEEFKAIYGLDVVVIPTHKPMIRVDRDDLIYRTVEEKYKAIVEEIKKRYEKGQPVLVGTTSIEKSERLSEMLKKEKIPHQVLNAKYHEKEAQIIAQAGQKGMVTIATNMAGRGTDIKLGPGVKELGGLLVIGTERHESRRIDNQLRGRSGRQGDPGESIFFLSLEDDLMRIFGGDRIQKVMDMVKIEPGQPIYHPLLTKLIEQVQKKVEGINFGVRKFLLELDSVLDTQRRAIYGYRDYILQHNVDHFMEEAIENFVESRLEEFCSTPEWNKEGLKDSFAIIKDYVNVDEIIEKYDDREKLKEELINRIKQAYESKKKEFGEEDFEHVAKFIVLRIIDENWRQYLEEVEHVKESVRLRSYGQKDPVLEFKKETYEMFTDMMMRNYELAVSYLLNLRRVDNKAEEESKKELARVSTIHEEFKLIEESKQDKSGNRKPKLKIKRG</sequence>
<evidence type="ECO:0000256" key="10">
    <source>
        <dbReference type="ARBA" id="ARBA00023010"/>
    </source>
</evidence>
<dbReference type="InterPro" id="IPR001650">
    <property type="entry name" value="Helicase_C-like"/>
</dbReference>
<dbReference type="CDD" id="cd18803">
    <property type="entry name" value="SF2_C_secA"/>
    <property type="match status" value="1"/>
</dbReference>
<comment type="subunit">
    <text evidence="12">Monomer and homodimer. Part of the essential Sec protein translocation apparatus which comprises SecA, SecYEG and auxiliary proteins SecDF. Other proteins may also be involved.</text>
</comment>
<dbReference type="GO" id="GO:0005524">
    <property type="term" value="F:ATP binding"/>
    <property type="evidence" value="ECO:0007669"/>
    <property type="project" value="UniProtKB-UniRule"/>
</dbReference>
<dbReference type="Pfam" id="PF21090">
    <property type="entry name" value="P-loop_SecA"/>
    <property type="match status" value="2"/>
</dbReference>
<dbReference type="GO" id="GO:0017038">
    <property type="term" value="P:protein import"/>
    <property type="evidence" value="ECO:0007669"/>
    <property type="project" value="InterPro"/>
</dbReference>
<dbReference type="GO" id="GO:0008564">
    <property type="term" value="F:protein-exporting ATPase activity"/>
    <property type="evidence" value="ECO:0007669"/>
    <property type="project" value="UniProtKB-EC"/>
</dbReference>
<dbReference type="InterPro" id="IPR011116">
    <property type="entry name" value="SecA_Wing/Scaffold"/>
</dbReference>
<dbReference type="InterPro" id="IPR000185">
    <property type="entry name" value="SecA"/>
</dbReference>
<evidence type="ECO:0000256" key="2">
    <source>
        <dbReference type="ARBA" id="ARBA00007650"/>
    </source>
</evidence>
<evidence type="ECO:0000256" key="7">
    <source>
        <dbReference type="ARBA" id="ARBA00022840"/>
    </source>
</evidence>
<keyword evidence="4 12" id="KW-1003">Cell membrane</keyword>
<evidence type="ECO:0000256" key="6">
    <source>
        <dbReference type="ARBA" id="ARBA00022741"/>
    </source>
</evidence>
<dbReference type="EMBL" id="CP026721">
    <property type="protein sequence ID" value="QAV33258.1"/>
    <property type="molecule type" value="Genomic_DNA"/>
</dbReference>
<keyword evidence="7 12" id="KW-0067">ATP-binding</keyword>
<dbReference type="InterPro" id="IPR014001">
    <property type="entry name" value="Helicase_ATP-bd"/>
</dbReference>
<dbReference type="InterPro" id="IPR011130">
    <property type="entry name" value="SecA_preprotein_X-link_dom"/>
</dbReference>
<dbReference type="CDD" id="cd17928">
    <property type="entry name" value="DEXDc_SecA"/>
    <property type="match status" value="1"/>
</dbReference>
<dbReference type="SMART" id="SM00957">
    <property type="entry name" value="SecA_DEAD"/>
    <property type="match status" value="1"/>
</dbReference>
<dbReference type="EC" id="7.4.2.8" evidence="12"/>
<dbReference type="SUPFAM" id="SSF52540">
    <property type="entry name" value="P-loop containing nucleoside triphosphate hydrolases"/>
    <property type="match status" value="2"/>
</dbReference>
<dbReference type="FunFam" id="3.40.50.300:FF:000429">
    <property type="entry name" value="Preprotein translocase subunit SecA"/>
    <property type="match status" value="1"/>
</dbReference>
<dbReference type="InterPro" id="IPR014018">
    <property type="entry name" value="SecA_motor_DEAD"/>
</dbReference>
<dbReference type="RefSeq" id="WP_033192173.1">
    <property type="nucleotide sequence ID" value="NZ_CP026721.1"/>
</dbReference>
<evidence type="ECO:0000259" key="13">
    <source>
        <dbReference type="PROSITE" id="PS51192"/>
    </source>
</evidence>
<dbReference type="SUPFAM" id="SSF81886">
    <property type="entry name" value="Helical scaffold and wing domains of SecA"/>
    <property type="match status" value="1"/>
</dbReference>
<dbReference type="GO" id="GO:0065002">
    <property type="term" value="P:intracellular protein transmembrane transport"/>
    <property type="evidence" value="ECO:0007669"/>
    <property type="project" value="UniProtKB-UniRule"/>
</dbReference>
<dbReference type="PROSITE" id="PS51192">
    <property type="entry name" value="HELICASE_ATP_BIND_1"/>
    <property type="match status" value="1"/>
</dbReference>
<dbReference type="InterPro" id="IPR027417">
    <property type="entry name" value="P-loop_NTPase"/>
</dbReference>
<keyword evidence="11 12" id="KW-0472">Membrane</keyword>
<evidence type="ECO:0000313" key="17">
    <source>
        <dbReference type="Proteomes" id="UP000288947"/>
    </source>
</evidence>
<keyword evidence="6 12" id="KW-0547">Nucleotide-binding</keyword>
<dbReference type="InterPro" id="IPR020937">
    <property type="entry name" value="SecA_CS"/>
</dbReference>
<evidence type="ECO:0000256" key="5">
    <source>
        <dbReference type="ARBA" id="ARBA00022490"/>
    </source>
</evidence>
<dbReference type="PANTHER" id="PTHR30612">
    <property type="entry name" value="SECA INNER MEMBRANE COMPONENT OF SEC PROTEIN SECRETION SYSTEM"/>
    <property type="match status" value="1"/>
</dbReference>
<evidence type="ECO:0000256" key="1">
    <source>
        <dbReference type="ARBA" id="ARBA00004170"/>
    </source>
</evidence>